<sequence>MPLQMKFFSLDGLEHKPKSPWNPAIRPIPKTSITQWTLFRPLKIPLEKTTAETLSRNDPEKANELTSNYLCVQVCSSGSPQQMAPHNPDISTKLSTSPNNISDFSIFDVAKELQNLFRVFPGVLTACEKMKNSENNLDK</sequence>
<dbReference type="EMBL" id="BMAW01090490">
    <property type="protein sequence ID" value="GFS45125.1"/>
    <property type="molecule type" value="Genomic_DNA"/>
</dbReference>
<dbReference type="Proteomes" id="UP000887013">
    <property type="component" value="Unassembled WGS sequence"/>
</dbReference>
<gene>
    <name evidence="1" type="ORF">NPIL_390841</name>
</gene>
<reference evidence="1" key="1">
    <citation type="submission" date="2020-08" db="EMBL/GenBank/DDBJ databases">
        <title>Multicomponent nature underlies the extraordinary mechanical properties of spider dragline silk.</title>
        <authorList>
            <person name="Kono N."/>
            <person name="Nakamura H."/>
            <person name="Mori M."/>
            <person name="Yoshida Y."/>
            <person name="Ohtoshi R."/>
            <person name="Malay A.D."/>
            <person name="Moran D.A.P."/>
            <person name="Tomita M."/>
            <person name="Numata K."/>
            <person name="Arakawa K."/>
        </authorList>
    </citation>
    <scope>NUCLEOTIDE SEQUENCE</scope>
</reference>
<keyword evidence="2" id="KW-1185">Reference proteome</keyword>
<organism evidence="1 2">
    <name type="scientific">Nephila pilipes</name>
    <name type="common">Giant wood spider</name>
    <name type="synonym">Nephila maculata</name>
    <dbReference type="NCBI Taxonomy" id="299642"/>
    <lineage>
        <taxon>Eukaryota</taxon>
        <taxon>Metazoa</taxon>
        <taxon>Ecdysozoa</taxon>
        <taxon>Arthropoda</taxon>
        <taxon>Chelicerata</taxon>
        <taxon>Arachnida</taxon>
        <taxon>Araneae</taxon>
        <taxon>Araneomorphae</taxon>
        <taxon>Entelegynae</taxon>
        <taxon>Araneoidea</taxon>
        <taxon>Nephilidae</taxon>
        <taxon>Nephila</taxon>
    </lineage>
</organism>
<evidence type="ECO:0000313" key="2">
    <source>
        <dbReference type="Proteomes" id="UP000887013"/>
    </source>
</evidence>
<accession>A0A8X6MC19</accession>
<evidence type="ECO:0000313" key="1">
    <source>
        <dbReference type="EMBL" id="GFS45125.1"/>
    </source>
</evidence>
<dbReference type="AlphaFoldDB" id="A0A8X6MC19"/>
<name>A0A8X6MC19_NEPPI</name>
<proteinExistence type="predicted"/>
<protein>
    <submittedName>
        <fullName evidence="1">Uncharacterized protein</fullName>
    </submittedName>
</protein>
<comment type="caution">
    <text evidence="1">The sequence shown here is derived from an EMBL/GenBank/DDBJ whole genome shotgun (WGS) entry which is preliminary data.</text>
</comment>